<evidence type="ECO:0000313" key="1">
    <source>
        <dbReference type="EMBL" id="KAF3270587.1"/>
    </source>
</evidence>
<gene>
    <name evidence="1" type="ORF">TWF970_010790</name>
</gene>
<reference evidence="1 2" key="1">
    <citation type="submission" date="2020-01" db="EMBL/GenBank/DDBJ databases">
        <authorList>
            <person name="Palmer J.M."/>
        </authorList>
    </citation>
    <scope>NUCLEOTIDE SEQUENCE [LARGE SCALE GENOMIC DNA]</scope>
    <source>
        <strain evidence="1 2">TWF970</strain>
    </source>
</reference>
<dbReference type="EMBL" id="JAABOJ010000073">
    <property type="protein sequence ID" value="KAF3270587.1"/>
    <property type="molecule type" value="Genomic_DNA"/>
</dbReference>
<dbReference type="AlphaFoldDB" id="A0A7C8VG30"/>
<sequence length="135" mass="15153">MSKAPSPARIYGHVQFDGRPHKVTTEISGVSLDNILKCLVQPFLGTQNLTAWSFIRAKEIGTRWESNDAETFTWRFIPLSHGGMLSVIEYHIITEIEPTSADDIGDKDWKISSEDLQGGGDAFDQRLYELLNGQK</sequence>
<comment type="caution">
    <text evidence="1">The sequence shown here is derived from an EMBL/GenBank/DDBJ whole genome shotgun (WGS) entry which is preliminary data.</text>
</comment>
<accession>A0A7C8VG30</accession>
<name>A0A7C8VG30_ORBOL</name>
<dbReference type="Proteomes" id="UP000474640">
    <property type="component" value="Unassembled WGS sequence"/>
</dbReference>
<protein>
    <submittedName>
        <fullName evidence="1">Uncharacterized protein</fullName>
    </submittedName>
</protein>
<proteinExistence type="predicted"/>
<organism evidence="1 2">
    <name type="scientific">Orbilia oligospora</name>
    <name type="common">Nematode-trapping fungus</name>
    <name type="synonym">Arthrobotrys oligospora</name>
    <dbReference type="NCBI Taxonomy" id="2813651"/>
    <lineage>
        <taxon>Eukaryota</taxon>
        <taxon>Fungi</taxon>
        <taxon>Dikarya</taxon>
        <taxon>Ascomycota</taxon>
        <taxon>Pezizomycotina</taxon>
        <taxon>Orbiliomycetes</taxon>
        <taxon>Orbiliales</taxon>
        <taxon>Orbiliaceae</taxon>
        <taxon>Orbilia</taxon>
    </lineage>
</organism>
<evidence type="ECO:0000313" key="2">
    <source>
        <dbReference type="Proteomes" id="UP000474640"/>
    </source>
</evidence>